<evidence type="ECO:0000256" key="3">
    <source>
        <dbReference type="ARBA" id="ARBA00022448"/>
    </source>
</evidence>
<evidence type="ECO:0000256" key="8">
    <source>
        <dbReference type="SAM" id="SignalP"/>
    </source>
</evidence>
<organism evidence="9">
    <name type="scientific">Bacteroides ovatus</name>
    <dbReference type="NCBI Taxonomy" id="28116"/>
    <lineage>
        <taxon>Bacteria</taxon>
        <taxon>Pseudomonadati</taxon>
        <taxon>Bacteroidota</taxon>
        <taxon>Bacteroidia</taxon>
        <taxon>Bacteroidales</taxon>
        <taxon>Bacteroidaceae</taxon>
        <taxon>Bacteroides</taxon>
    </lineage>
</organism>
<accession>A0A641S839</accession>
<feature type="chain" id="PRO_5024916831" evidence="8">
    <location>
        <begin position="21"/>
        <end position="319"/>
    </location>
</feature>
<dbReference type="Pfam" id="PF02321">
    <property type="entry name" value="OEP"/>
    <property type="match status" value="1"/>
</dbReference>
<dbReference type="Gene3D" id="1.20.1600.10">
    <property type="entry name" value="Outer membrane efflux proteins (OEP)"/>
    <property type="match status" value="1"/>
</dbReference>
<evidence type="ECO:0000313" key="9">
    <source>
        <dbReference type="EMBL" id="KAA4028638.1"/>
    </source>
</evidence>
<keyword evidence="3" id="KW-0813">Transport</keyword>
<dbReference type="AlphaFoldDB" id="A0A641S839"/>
<dbReference type="PANTHER" id="PTHR30026:SF20">
    <property type="entry name" value="OUTER MEMBRANE PROTEIN TOLC"/>
    <property type="match status" value="1"/>
</dbReference>
<keyword evidence="4" id="KW-1134">Transmembrane beta strand</keyword>
<dbReference type="EMBL" id="VWKO01000117">
    <property type="protein sequence ID" value="KAA4028638.1"/>
    <property type="molecule type" value="Genomic_DNA"/>
</dbReference>
<dbReference type="InterPro" id="IPR051906">
    <property type="entry name" value="TolC-like"/>
</dbReference>
<keyword evidence="5" id="KW-0812">Transmembrane</keyword>
<keyword evidence="6" id="KW-0472">Membrane</keyword>
<feature type="signal peptide" evidence="8">
    <location>
        <begin position="1"/>
        <end position="20"/>
    </location>
</feature>
<name>A0A641S839_BACOV</name>
<keyword evidence="7" id="KW-0998">Cell outer membrane</keyword>
<dbReference type="PANTHER" id="PTHR30026">
    <property type="entry name" value="OUTER MEMBRANE PROTEIN TOLC"/>
    <property type="match status" value="1"/>
</dbReference>
<comment type="caution">
    <text evidence="9">The sequence shown here is derived from an EMBL/GenBank/DDBJ whole genome shotgun (WGS) entry which is preliminary data.</text>
</comment>
<dbReference type="GO" id="GO:0009279">
    <property type="term" value="C:cell outer membrane"/>
    <property type="evidence" value="ECO:0007669"/>
    <property type="project" value="UniProtKB-SubCell"/>
</dbReference>
<evidence type="ECO:0000256" key="7">
    <source>
        <dbReference type="ARBA" id="ARBA00023237"/>
    </source>
</evidence>
<dbReference type="GO" id="GO:0015562">
    <property type="term" value="F:efflux transmembrane transporter activity"/>
    <property type="evidence" value="ECO:0007669"/>
    <property type="project" value="InterPro"/>
</dbReference>
<keyword evidence="8" id="KW-0732">Signal</keyword>
<evidence type="ECO:0000256" key="4">
    <source>
        <dbReference type="ARBA" id="ARBA00022452"/>
    </source>
</evidence>
<dbReference type="SUPFAM" id="SSF56954">
    <property type="entry name" value="Outer membrane efflux proteins (OEP)"/>
    <property type="match status" value="1"/>
</dbReference>
<sequence length="319" mass="35548">MKKKSILFALAAVCLPLALSAQKEREITLNEAIAMARIQSVDAAVALNELKTAYWEFRTFRADLLPEVNLTGTLPNYNKSYSSYQNSDGSYGFVRNNTLGLTGDLSIDQNIWLTGGKLSLTSSLDYIKQLGAGGDRHFMSVPVTLQLTQPIFGVNNIKWNRRIEPVRYAEAKAAFITATEEVTMRAITYYFNLLLAKENLGTAKQNQTNADHLYEVALAKRKMGQISENELLQLKLSALNAKAALTEAESDLNAKMFQLRAFLGVGEDEVLNPVLPEAVDGPRMEYNQVLNKALERNSFAQNIRRRQLEADYEVATARG</sequence>
<evidence type="ECO:0000256" key="6">
    <source>
        <dbReference type="ARBA" id="ARBA00023136"/>
    </source>
</evidence>
<dbReference type="GO" id="GO:0015288">
    <property type="term" value="F:porin activity"/>
    <property type="evidence" value="ECO:0007669"/>
    <property type="project" value="TreeGrafter"/>
</dbReference>
<feature type="non-terminal residue" evidence="9">
    <location>
        <position position="319"/>
    </location>
</feature>
<protein>
    <submittedName>
        <fullName evidence="9">TolC family protein</fullName>
    </submittedName>
</protein>
<dbReference type="InterPro" id="IPR003423">
    <property type="entry name" value="OMP_efflux"/>
</dbReference>
<comment type="subcellular location">
    <subcellularLocation>
        <location evidence="1">Cell outer membrane</location>
    </subcellularLocation>
</comment>
<evidence type="ECO:0000256" key="5">
    <source>
        <dbReference type="ARBA" id="ARBA00022692"/>
    </source>
</evidence>
<comment type="similarity">
    <text evidence="2">Belongs to the outer membrane factor (OMF) (TC 1.B.17) family.</text>
</comment>
<proteinExistence type="inferred from homology"/>
<dbReference type="GO" id="GO:1990281">
    <property type="term" value="C:efflux pump complex"/>
    <property type="evidence" value="ECO:0007669"/>
    <property type="project" value="TreeGrafter"/>
</dbReference>
<evidence type="ECO:0000256" key="1">
    <source>
        <dbReference type="ARBA" id="ARBA00004442"/>
    </source>
</evidence>
<reference evidence="9" key="1">
    <citation type="journal article" date="2019" name="Nat. Med.">
        <title>A library of human gut bacterial isolates paired with longitudinal multiomics data enables mechanistic microbiome research.</title>
        <authorList>
            <person name="Poyet M."/>
            <person name="Groussin M."/>
            <person name="Gibbons S.M."/>
            <person name="Avila-Pacheco J."/>
            <person name="Jiang X."/>
            <person name="Kearney S.M."/>
            <person name="Perrotta A.R."/>
            <person name="Berdy B."/>
            <person name="Zhao S."/>
            <person name="Lieberman T.D."/>
            <person name="Swanson P.K."/>
            <person name="Smith M."/>
            <person name="Roesemann S."/>
            <person name="Alexander J.E."/>
            <person name="Rich S.A."/>
            <person name="Livny J."/>
            <person name="Vlamakis H."/>
            <person name="Clish C."/>
            <person name="Bullock K."/>
            <person name="Deik A."/>
            <person name="Scott J."/>
            <person name="Pierce K.A."/>
            <person name="Xavier R.J."/>
            <person name="Alm E.J."/>
        </authorList>
    </citation>
    <scope>NUCLEOTIDE SEQUENCE</scope>
    <source>
        <strain evidence="9">BIOML-A147</strain>
    </source>
</reference>
<evidence type="ECO:0000256" key="2">
    <source>
        <dbReference type="ARBA" id="ARBA00007613"/>
    </source>
</evidence>
<gene>
    <name evidence="9" type="ORF">F3D60_16385</name>
</gene>